<sequence length="45" mass="5276">KETKPLIIPSLIKLQEHIENKEIKLQIELPITTQQEITPMINKLK</sequence>
<feature type="non-terminal residue" evidence="1">
    <location>
        <position position="1"/>
    </location>
</feature>
<reference evidence="1" key="1">
    <citation type="submission" date="2021-06" db="EMBL/GenBank/DDBJ databases">
        <authorList>
            <person name="Kallberg Y."/>
            <person name="Tangrot J."/>
            <person name="Rosling A."/>
        </authorList>
    </citation>
    <scope>NUCLEOTIDE SEQUENCE</scope>
    <source>
        <strain evidence="1">AU212A</strain>
    </source>
</reference>
<proteinExistence type="predicted"/>
<dbReference type="Proteomes" id="UP000789860">
    <property type="component" value="Unassembled WGS sequence"/>
</dbReference>
<keyword evidence="2" id="KW-1185">Reference proteome</keyword>
<accession>A0ACA9PPP9</accession>
<name>A0ACA9PPP9_9GLOM</name>
<dbReference type="EMBL" id="CAJVPM010046538">
    <property type="protein sequence ID" value="CAG8718977.1"/>
    <property type="molecule type" value="Genomic_DNA"/>
</dbReference>
<organism evidence="1 2">
    <name type="scientific">Scutellospora calospora</name>
    <dbReference type="NCBI Taxonomy" id="85575"/>
    <lineage>
        <taxon>Eukaryota</taxon>
        <taxon>Fungi</taxon>
        <taxon>Fungi incertae sedis</taxon>
        <taxon>Mucoromycota</taxon>
        <taxon>Glomeromycotina</taxon>
        <taxon>Glomeromycetes</taxon>
        <taxon>Diversisporales</taxon>
        <taxon>Gigasporaceae</taxon>
        <taxon>Scutellospora</taxon>
    </lineage>
</organism>
<protein>
    <submittedName>
        <fullName evidence="1">10258_t:CDS:1</fullName>
    </submittedName>
</protein>
<comment type="caution">
    <text evidence="1">The sequence shown here is derived from an EMBL/GenBank/DDBJ whole genome shotgun (WGS) entry which is preliminary data.</text>
</comment>
<evidence type="ECO:0000313" key="2">
    <source>
        <dbReference type="Proteomes" id="UP000789860"/>
    </source>
</evidence>
<evidence type="ECO:0000313" key="1">
    <source>
        <dbReference type="EMBL" id="CAG8718977.1"/>
    </source>
</evidence>
<gene>
    <name evidence="1" type="ORF">SCALOS_LOCUS11185</name>
</gene>
<feature type="non-terminal residue" evidence="1">
    <location>
        <position position="45"/>
    </location>
</feature>